<dbReference type="InterPro" id="IPR013211">
    <property type="entry name" value="LVIVD"/>
</dbReference>
<dbReference type="InterPro" id="IPR013517">
    <property type="entry name" value="FG-GAP"/>
</dbReference>
<evidence type="ECO:0000256" key="3">
    <source>
        <dbReference type="ARBA" id="ARBA00023180"/>
    </source>
</evidence>
<evidence type="ECO:0000256" key="1">
    <source>
        <dbReference type="ARBA" id="ARBA00022729"/>
    </source>
</evidence>
<dbReference type="Gene3D" id="2.130.10.130">
    <property type="entry name" value="Integrin alpha, N-terminal"/>
    <property type="match status" value="1"/>
</dbReference>
<dbReference type="InterPro" id="IPR027589">
    <property type="entry name" value="Choice_anch_B"/>
</dbReference>
<dbReference type="NCBIfam" id="TIGR04183">
    <property type="entry name" value="Por_Secre_tail"/>
    <property type="match status" value="1"/>
</dbReference>
<evidence type="ECO:0000313" key="5">
    <source>
        <dbReference type="EMBL" id="SUZ65180.1"/>
    </source>
</evidence>
<dbReference type="InterPro" id="IPR028994">
    <property type="entry name" value="Integrin_alpha_N"/>
</dbReference>
<dbReference type="PANTHER" id="PTHR38787:SF3">
    <property type="entry name" value="REGULATORY P DOMAIN-CONTAINING PROTEIN"/>
    <property type="match status" value="1"/>
</dbReference>
<gene>
    <name evidence="5" type="ORF">METZ01_LOCUS18034</name>
</gene>
<dbReference type="InterPro" id="IPR025965">
    <property type="entry name" value="FlgD/Vpr_Ig-like"/>
</dbReference>
<feature type="domain" description="Fibronectin type-III" evidence="4">
    <location>
        <begin position="810"/>
        <end position="910"/>
    </location>
</feature>
<evidence type="ECO:0000259" key="4">
    <source>
        <dbReference type="PROSITE" id="PS50853"/>
    </source>
</evidence>
<keyword evidence="2" id="KW-0677">Repeat</keyword>
<dbReference type="InterPro" id="IPR036116">
    <property type="entry name" value="FN3_sf"/>
</dbReference>
<evidence type="ECO:0000256" key="2">
    <source>
        <dbReference type="ARBA" id="ARBA00022737"/>
    </source>
</evidence>
<dbReference type="SUPFAM" id="SSF49265">
    <property type="entry name" value="Fibronectin type III"/>
    <property type="match status" value="1"/>
</dbReference>
<dbReference type="InterPro" id="IPR003961">
    <property type="entry name" value="FN3_dom"/>
</dbReference>
<keyword evidence="3" id="KW-0325">Glycoprotein</keyword>
<sequence length="1243" mass="137677">MIRQLKYLFIGVLLFSFLFPSSGRKSHSSELLNRGRTIPIALSQDFLVTARTFSTLTPRVVDIYDLYGGVNSLQKAGELTAPNPTMGDDFGFSIALHKDYLLIGAPGSNNGYGAAYLYHKNYLGNWVLVKTYENPYSGVFQKYAQKFGYNVALNDQYVVIASPFYNDGNVFIYDFNPDTEDFAYQNTPFATIDVRELGNVEGCYEVGPNQFGFGISLSFNNDKLLIGSLKDFVYLAEFKNGIVQGVEIPTPAAENEYDSLRIRFGQSVHVGDSTLYISALGLNSGKGKVFAYPYIGLSNRTDENPWTNFYTIQPDGLLENSHFGYQISEFDNQLAVSTFNQSQVYLYGKNQKNNRFELGETITNNDYKKEDHFGRNITLTDNALITDAYYADELVLYSDININRYSIRSLSTKGEILSIKNKIECTGGFAGSYECNEVDLMAYMDKTEIGGTNNSSLNDIWGWTDPTSQREYALVGLSNGTSFVDITDAENPVYLGRLPTHTNNSTWRDIKVYQNHAFIVSEAGGHGMQVFDLTELRNVSSPPVQFSETAHYNQFGNAHNIFINEDTGFAYAIGTSTCGPGGLHIVDISNPVAPAKAACISEPATGRSGTGYVHDVQCVVYNGPDTEHVGKEICVGSNETNVWVADVSTKSDDSSGGKTIGLGSYDNYYTHQGWLTEDHRYFIQNDELDESNGAVNNTRTLIWDLQDLDNPEIETTYFGPTSSIDHNNYIIGDYVYMSHYTSGLRILDINDISSPSEVAFFDVYPSNNNTSFDGTWSNYPYFNSKNVVVTSIDEGLFVLRPTFNINQPSVPAGISYSIPTDGTVIFSWNIGIDSSISFRVYRAEEPAFTPSSSNLIAELAYPTATYSDENLDTNKVYYYKLSAVNQEGTESNFSSEFKIKPLTYINVPPTIDTISNVQMNEDGSTAVSLTGISYGGDTNSQDIEILASTADTNLFSNLTVDYNSPSTTGSLDLIPEANANGSSIIYLTVKDNGGVENGGVDSVKVSFNVEVLGINDAPNSFTAQGEYLLNILDGSGSFLTTEYLFITPENEQDSLRFMWNPSIDVDGDNIQYRMLGYEDLEFLTMNTWVDDTFMTWAIKDLAAQTDTVNVSDGSWSVIATDGQSFKTANTGSIGDLKIDARALVPDVFDLRQNYPNPFTSSTTIEYDVPETQQIVLRIFNIRGQLVKTLVEEEQSAGYKSVTWDGTNNNGDSVSAGIYFCQMYTPANPYGGQFIRTKKMLRLR</sequence>
<dbReference type="InterPro" id="IPR026444">
    <property type="entry name" value="Secre_tail"/>
</dbReference>
<dbReference type="SUPFAM" id="SSF75011">
    <property type="entry name" value="3-carboxy-cis,cis-mucoante lactonizing enzyme"/>
    <property type="match status" value="1"/>
</dbReference>
<dbReference type="EMBL" id="UINC01000952">
    <property type="protein sequence ID" value="SUZ65180.1"/>
    <property type="molecule type" value="Genomic_DNA"/>
</dbReference>
<dbReference type="PANTHER" id="PTHR38787">
    <property type="entry name" value="REGULATORY P DOMAIN-CONTAINING PROTEIN"/>
    <property type="match status" value="1"/>
</dbReference>
<proteinExistence type="predicted"/>
<keyword evidence="1" id="KW-0732">Signal</keyword>
<dbReference type="Pfam" id="PF08309">
    <property type="entry name" value="LVIVD"/>
    <property type="match status" value="2"/>
</dbReference>
<dbReference type="Gene3D" id="2.60.40.4070">
    <property type="match status" value="1"/>
</dbReference>
<dbReference type="Gene3D" id="2.60.40.10">
    <property type="entry name" value="Immunoglobulins"/>
    <property type="match status" value="1"/>
</dbReference>
<dbReference type="Pfam" id="PF14312">
    <property type="entry name" value="FG-GAP_2"/>
    <property type="match status" value="1"/>
</dbReference>
<dbReference type="Pfam" id="PF13860">
    <property type="entry name" value="FlgD_ig"/>
    <property type="match status" value="1"/>
</dbReference>
<name>A0A381PE24_9ZZZZ</name>
<reference evidence="5" key="1">
    <citation type="submission" date="2018-05" db="EMBL/GenBank/DDBJ databases">
        <authorList>
            <person name="Lanie J.A."/>
            <person name="Ng W.-L."/>
            <person name="Kazmierczak K.M."/>
            <person name="Andrzejewski T.M."/>
            <person name="Davidsen T.M."/>
            <person name="Wayne K.J."/>
            <person name="Tettelin H."/>
            <person name="Glass J.I."/>
            <person name="Rusch D."/>
            <person name="Podicherti R."/>
            <person name="Tsui H.-C.T."/>
            <person name="Winkler M.E."/>
        </authorList>
    </citation>
    <scope>NUCLEOTIDE SEQUENCE</scope>
</reference>
<dbReference type="NCBIfam" id="TIGR04312">
    <property type="entry name" value="choice_anch_B"/>
    <property type="match status" value="1"/>
</dbReference>
<organism evidence="5">
    <name type="scientific">marine metagenome</name>
    <dbReference type="NCBI Taxonomy" id="408172"/>
    <lineage>
        <taxon>unclassified sequences</taxon>
        <taxon>metagenomes</taxon>
        <taxon>ecological metagenomes</taxon>
    </lineage>
</organism>
<protein>
    <recommendedName>
        <fullName evidence="4">Fibronectin type-III domain-containing protein</fullName>
    </recommendedName>
</protein>
<dbReference type="InterPro" id="IPR013783">
    <property type="entry name" value="Ig-like_fold"/>
</dbReference>
<dbReference type="InterPro" id="IPR013519">
    <property type="entry name" value="Int_alpha_beta-p"/>
</dbReference>
<dbReference type="PROSITE" id="PS50853">
    <property type="entry name" value="FN3"/>
    <property type="match status" value="1"/>
</dbReference>
<dbReference type="AlphaFoldDB" id="A0A381PE24"/>
<dbReference type="SMART" id="SM00191">
    <property type="entry name" value="Int_alpha"/>
    <property type="match status" value="3"/>
</dbReference>
<dbReference type="GO" id="GO:0005576">
    <property type="term" value="C:extracellular region"/>
    <property type="evidence" value="ECO:0007669"/>
    <property type="project" value="TreeGrafter"/>
</dbReference>
<accession>A0A381PE24</accession>